<keyword evidence="1" id="KW-0645">Protease</keyword>
<dbReference type="Gene3D" id="2.60.120.260">
    <property type="entry name" value="Galactose-binding domain-like"/>
    <property type="match status" value="1"/>
</dbReference>
<dbReference type="InterPro" id="IPR008979">
    <property type="entry name" value="Galactose-bd-like_sf"/>
</dbReference>
<organism evidence="7">
    <name type="scientific">Magallana gigas</name>
    <name type="common">Pacific oyster</name>
    <name type="synonym">Crassostrea gigas</name>
    <dbReference type="NCBI Taxonomy" id="29159"/>
    <lineage>
        <taxon>Eukaryota</taxon>
        <taxon>Metazoa</taxon>
        <taxon>Spiralia</taxon>
        <taxon>Lophotrochozoa</taxon>
        <taxon>Mollusca</taxon>
        <taxon>Bivalvia</taxon>
        <taxon>Autobranchia</taxon>
        <taxon>Pteriomorphia</taxon>
        <taxon>Ostreida</taxon>
        <taxon>Ostreoidea</taxon>
        <taxon>Ostreidae</taxon>
        <taxon>Magallana</taxon>
    </lineage>
</organism>
<dbReference type="PANTHER" id="PTHR42884">
    <property type="entry name" value="PROPROTEIN CONVERTASE SUBTILISIN/KEXIN-RELATED"/>
    <property type="match status" value="1"/>
</dbReference>
<dbReference type="InterPro" id="IPR002884">
    <property type="entry name" value="P_dom"/>
</dbReference>
<dbReference type="EMBL" id="JH817261">
    <property type="protein sequence ID" value="EKC23700.1"/>
    <property type="molecule type" value="Genomic_DNA"/>
</dbReference>
<dbReference type="InterPro" id="IPR000209">
    <property type="entry name" value="Peptidase_S8/S53_dom"/>
</dbReference>
<evidence type="ECO:0000256" key="4">
    <source>
        <dbReference type="ARBA" id="ARBA00022825"/>
    </source>
</evidence>
<dbReference type="HOGENOM" id="CLU_002976_4_5_1"/>
<name>K1Q4C8_MAGGI</name>
<dbReference type="PANTHER" id="PTHR42884:SF23">
    <property type="entry name" value="FURIN-LIKE PROTEASE 2"/>
    <property type="match status" value="1"/>
</dbReference>
<proteinExistence type="inferred from homology"/>
<dbReference type="Pfam" id="PF00082">
    <property type="entry name" value="Peptidase_S8"/>
    <property type="match status" value="1"/>
</dbReference>
<keyword evidence="2" id="KW-0165">Cleavage on pair of basic residues</keyword>
<dbReference type="Gene3D" id="3.40.50.200">
    <property type="entry name" value="Peptidase S8/S53 domain"/>
    <property type="match status" value="1"/>
</dbReference>
<dbReference type="InterPro" id="IPR036852">
    <property type="entry name" value="Peptidase_S8/S53_dom_sf"/>
</dbReference>
<accession>K1Q4C8</accession>
<keyword evidence="4" id="KW-0720">Serine protease</keyword>
<dbReference type="PROSITE" id="PS00137">
    <property type="entry name" value="SUBTILASE_HIS"/>
    <property type="match status" value="1"/>
</dbReference>
<dbReference type="GO" id="GO:0005802">
    <property type="term" value="C:trans-Golgi network"/>
    <property type="evidence" value="ECO:0007669"/>
    <property type="project" value="TreeGrafter"/>
</dbReference>
<protein>
    <submittedName>
        <fullName evidence="7">Neuroendocrine convertase 2</fullName>
    </submittedName>
</protein>
<keyword evidence="3" id="KW-0378">Hydrolase</keyword>
<dbReference type="InterPro" id="IPR022398">
    <property type="entry name" value="Peptidase_S8_His-AS"/>
</dbReference>
<keyword evidence="5" id="KW-1015">Disulfide bond</keyword>
<comment type="caution">
    <text evidence="6">Lacks conserved residue(s) required for the propagation of feature annotation.</text>
</comment>
<evidence type="ECO:0000313" key="7">
    <source>
        <dbReference type="EMBL" id="EKC23700.1"/>
    </source>
</evidence>
<evidence type="ECO:0000256" key="3">
    <source>
        <dbReference type="ARBA" id="ARBA00022801"/>
    </source>
</evidence>
<evidence type="ECO:0000256" key="5">
    <source>
        <dbReference type="ARBA" id="ARBA00023157"/>
    </source>
</evidence>
<sequence>MFNFSHGTKVTGLVAAEANNNRCIVGVAHKSTIFGIKILGDGGVTDVTEALALNHHLADVDIYTNSWGPKSGYGYVGPGSVTKSALYDGVTKGRGAKGVIYVWAAGNGGLNDNCNGDGYVKSIYTIPITSVGADGRAAYYAEVCAPVFAATYSGNEKKHCPFLTWRDIQHLIVLTSKRHNLRDGFSYWQRNGGGFYVSQVLGFGLMDAEALVKKAKSWVPVAKQVSCSTPEFNVVRSTHYSSPTVVSSKRIRNGESCRIDSLEHVQVRVSFSYVGKRGNVILLLESTTGTKSYLMTPRPLDSVKYPFSGSKVWDFSTVHFWGETLEGVWKLTAKTDNEYTTQGKISKKNTQH</sequence>
<dbReference type="Pfam" id="PF01483">
    <property type="entry name" value="P_proprotein"/>
    <property type="match status" value="1"/>
</dbReference>
<dbReference type="InParanoid" id="K1Q4C8"/>
<dbReference type="GO" id="GO:0000139">
    <property type="term" value="C:Golgi membrane"/>
    <property type="evidence" value="ECO:0007669"/>
    <property type="project" value="TreeGrafter"/>
</dbReference>
<evidence type="ECO:0000256" key="1">
    <source>
        <dbReference type="ARBA" id="ARBA00022670"/>
    </source>
</evidence>
<comment type="similarity">
    <text evidence="6">Belongs to the peptidase S8 family.</text>
</comment>
<dbReference type="SUPFAM" id="SSF49785">
    <property type="entry name" value="Galactose-binding domain-like"/>
    <property type="match status" value="1"/>
</dbReference>
<reference evidence="7" key="1">
    <citation type="journal article" date="2012" name="Nature">
        <title>The oyster genome reveals stress adaptation and complexity of shell formation.</title>
        <authorList>
            <person name="Zhang G."/>
            <person name="Fang X."/>
            <person name="Guo X."/>
            <person name="Li L."/>
            <person name="Luo R."/>
            <person name="Xu F."/>
            <person name="Yang P."/>
            <person name="Zhang L."/>
            <person name="Wang X."/>
            <person name="Qi H."/>
            <person name="Xiong Z."/>
            <person name="Que H."/>
            <person name="Xie Y."/>
            <person name="Holland P.W."/>
            <person name="Paps J."/>
            <person name="Zhu Y."/>
            <person name="Wu F."/>
            <person name="Chen Y."/>
            <person name="Wang J."/>
            <person name="Peng C."/>
            <person name="Meng J."/>
            <person name="Yang L."/>
            <person name="Liu J."/>
            <person name="Wen B."/>
            <person name="Zhang N."/>
            <person name="Huang Z."/>
            <person name="Zhu Q."/>
            <person name="Feng Y."/>
            <person name="Mount A."/>
            <person name="Hedgecock D."/>
            <person name="Xu Z."/>
            <person name="Liu Y."/>
            <person name="Domazet-Loso T."/>
            <person name="Du Y."/>
            <person name="Sun X."/>
            <person name="Zhang S."/>
            <person name="Liu B."/>
            <person name="Cheng P."/>
            <person name="Jiang X."/>
            <person name="Li J."/>
            <person name="Fan D."/>
            <person name="Wang W."/>
            <person name="Fu W."/>
            <person name="Wang T."/>
            <person name="Wang B."/>
            <person name="Zhang J."/>
            <person name="Peng Z."/>
            <person name="Li Y."/>
            <person name="Li N."/>
            <person name="Wang J."/>
            <person name="Chen M."/>
            <person name="He Y."/>
            <person name="Tan F."/>
            <person name="Song X."/>
            <person name="Zheng Q."/>
            <person name="Huang R."/>
            <person name="Yang H."/>
            <person name="Du X."/>
            <person name="Chen L."/>
            <person name="Yang M."/>
            <person name="Gaffney P.M."/>
            <person name="Wang S."/>
            <person name="Luo L."/>
            <person name="She Z."/>
            <person name="Ming Y."/>
            <person name="Huang W."/>
            <person name="Zhang S."/>
            <person name="Huang B."/>
            <person name="Zhang Y."/>
            <person name="Qu T."/>
            <person name="Ni P."/>
            <person name="Miao G."/>
            <person name="Wang J."/>
            <person name="Wang Q."/>
            <person name="Steinberg C.E."/>
            <person name="Wang H."/>
            <person name="Li N."/>
            <person name="Qian L."/>
            <person name="Zhang G."/>
            <person name="Li Y."/>
            <person name="Yang H."/>
            <person name="Liu X."/>
            <person name="Wang J."/>
            <person name="Yin Y."/>
            <person name="Wang J."/>
        </authorList>
    </citation>
    <scope>NUCLEOTIDE SEQUENCE [LARGE SCALE GENOMIC DNA]</scope>
    <source>
        <strain evidence="7">05x7-T-G4-1.051#20</strain>
    </source>
</reference>
<evidence type="ECO:0000256" key="6">
    <source>
        <dbReference type="PROSITE-ProRule" id="PRU01240"/>
    </source>
</evidence>
<dbReference type="SUPFAM" id="SSF52743">
    <property type="entry name" value="Subtilisin-like"/>
    <property type="match status" value="1"/>
</dbReference>
<dbReference type="AlphaFoldDB" id="K1Q4C8"/>
<gene>
    <name evidence="7" type="ORF">CGI_10004432</name>
</gene>
<evidence type="ECO:0000256" key="2">
    <source>
        <dbReference type="ARBA" id="ARBA00022685"/>
    </source>
</evidence>
<dbReference type="PROSITE" id="PS51829">
    <property type="entry name" value="P_HOMO_B"/>
    <property type="match status" value="1"/>
</dbReference>
<dbReference type="GO" id="GO:0016485">
    <property type="term" value="P:protein processing"/>
    <property type="evidence" value="ECO:0007669"/>
    <property type="project" value="TreeGrafter"/>
</dbReference>
<dbReference type="GO" id="GO:0004252">
    <property type="term" value="F:serine-type endopeptidase activity"/>
    <property type="evidence" value="ECO:0007669"/>
    <property type="project" value="InterPro"/>
</dbReference>
<dbReference type="PROSITE" id="PS51892">
    <property type="entry name" value="SUBTILASE"/>
    <property type="match status" value="1"/>
</dbReference>